<organism evidence="1 2">
    <name type="scientific">Rangifer tarandus platyrhynchus</name>
    <name type="common">Svalbard reindeer</name>
    <dbReference type="NCBI Taxonomy" id="3082113"/>
    <lineage>
        <taxon>Eukaryota</taxon>
        <taxon>Metazoa</taxon>
        <taxon>Chordata</taxon>
        <taxon>Craniata</taxon>
        <taxon>Vertebrata</taxon>
        <taxon>Euteleostomi</taxon>
        <taxon>Mammalia</taxon>
        <taxon>Eutheria</taxon>
        <taxon>Laurasiatheria</taxon>
        <taxon>Artiodactyla</taxon>
        <taxon>Ruminantia</taxon>
        <taxon>Pecora</taxon>
        <taxon>Cervidae</taxon>
        <taxon>Odocoileinae</taxon>
        <taxon>Rangifer</taxon>
    </lineage>
</organism>
<proteinExistence type="predicted"/>
<evidence type="ECO:0000313" key="2">
    <source>
        <dbReference type="Proteomes" id="UP001162501"/>
    </source>
</evidence>
<protein>
    <submittedName>
        <fullName evidence="1">Uncharacterized protein</fullName>
    </submittedName>
</protein>
<gene>
    <name evidence="1" type="ORF">MRATA1EN22A_LOCUS22822</name>
</gene>
<name>A0AC59ZW54_RANTA</name>
<reference evidence="1" key="2">
    <citation type="submission" date="2025-03" db="EMBL/GenBank/DDBJ databases">
        <authorList>
            <consortium name="ELIXIR-Norway"/>
            <consortium name="Elixir Norway"/>
        </authorList>
    </citation>
    <scope>NUCLEOTIDE SEQUENCE</scope>
</reference>
<evidence type="ECO:0000313" key="1">
    <source>
        <dbReference type="EMBL" id="CAN0508527.1"/>
    </source>
</evidence>
<dbReference type="Proteomes" id="UP001162501">
    <property type="component" value="Chromosome 4"/>
</dbReference>
<accession>A0AC59ZW54</accession>
<sequence length="96" mass="10384">MVGSERWGYSRELKPLKPFQLETSQSETFFICLFLSCAGSEEAGFISGRLPEAAPLVAIATVLRYVVCSFQPGDCGDCGGTSFPCFLSVLCGRKAF</sequence>
<reference evidence="1" key="1">
    <citation type="submission" date="2023-05" db="EMBL/GenBank/DDBJ databases">
        <authorList>
            <consortium name="ELIXIR-Norway"/>
        </authorList>
    </citation>
    <scope>NUCLEOTIDE SEQUENCE</scope>
</reference>
<dbReference type="EMBL" id="OX596088">
    <property type="protein sequence ID" value="CAN0508527.1"/>
    <property type="molecule type" value="Genomic_DNA"/>
</dbReference>